<feature type="transmembrane region" description="Helical" evidence="7">
    <location>
        <begin position="225"/>
        <end position="243"/>
    </location>
</feature>
<evidence type="ECO:0000313" key="9">
    <source>
        <dbReference type="Proteomes" id="UP000565572"/>
    </source>
</evidence>
<evidence type="ECO:0000256" key="6">
    <source>
        <dbReference type="ARBA" id="ARBA00023136"/>
    </source>
</evidence>
<comment type="subcellular location">
    <subcellularLocation>
        <location evidence="1">Cell membrane</location>
        <topology evidence="1">Multi-pass membrane protein</topology>
    </subcellularLocation>
</comment>
<evidence type="ECO:0000256" key="5">
    <source>
        <dbReference type="ARBA" id="ARBA00022989"/>
    </source>
</evidence>
<evidence type="ECO:0000256" key="3">
    <source>
        <dbReference type="ARBA" id="ARBA00022475"/>
    </source>
</evidence>
<feature type="transmembrane region" description="Helical" evidence="7">
    <location>
        <begin position="51"/>
        <end position="72"/>
    </location>
</feature>
<dbReference type="PANTHER" id="PTHR40043">
    <property type="entry name" value="UPF0719 INNER MEMBRANE PROTEIN YJFL"/>
    <property type="match status" value="1"/>
</dbReference>
<proteinExistence type="inferred from homology"/>
<feature type="transmembrane region" description="Helical" evidence="7">
    <location>
        <begin position="152"/>
        <end position="175"/>
    </location>
</feature>
<keyword evidence="5 7" id="KW-1133">Transmembrane helix</keyword>
<dbReference type="RefSeq" id="WP_183342579.1">
    <property type="nucleotide sequence ID" value="NZ_JACHZG010000012.1"/>
</dbReference>
<comment type="caution">
    <text evidence="8">The sequence shown here is derived from an EMBL/GenBank/DDBJ whole genome shotgun (WGS) entry which is preliminary data.</text>
</comment>
<feature type="transmembrane region" description="Helical" evidence="7">
    <location>
        <begin position="122"/>
        <end position="140"/>
    </location>
</feature>
<keyword evidence="9" id="KW-1185">Reference proteome</keyword>
<dbReference type="EMBL" id="JACHZG010000012">
    <property type="protein sequence ID" value="MBB3329054.1"/>
    <property type="molecule type" value="Genomic_DNA"/>
</dbReference>
<evidence type="ECO:0000256" key="2">
    <source>
        <dbReference type="ARBA" id="ARBA00005779"/>
    </source>
</evidence>
<evidence type="ECO:0000256" key="4">
    <source>
        <dbReference type="ARBA" id="ARBA00022692"/>
    </source>
</evidence>
<dbReference type="PANTHER" id="PTHR40043:SF1">
    <property type="entry name" value="UPF0719 INNER MEMBRANE PROTEIN YJFL"/>
    <property type="match status" value="1"/>
</dbReference>
<organism evidence="8 9">
    <name type="scientific">Microlunatus antarcticus</name>
    <dbReference type="NCBI Taxonomy" id="53388"/>
    <lineage>
        <taxon>Bacteria</taxon>
        <taxon>Bacillati</taxon>
        <taxon>Actinomycetota</taxon>
        <taxon>Actinomycetes</taxon>
        <taxon>Propionibacteriales</taxon>
        <taxon>Propionibacteriaceae</taxon>
        <taxon>Microlunatus</taxon>
    </lineage>
</organism>
<feature type="transmembrane region" description="Helical" evidence="7">
    <location>
        <begin position="12"/>
        <end position="31"/>
    </location>
</feature>
<dbReference type="InterPro" id="IPR007140">
    <property type="entry name" value="DUF350"/>
</dbReference>
<keyword evidence="3" id="KW-1003">Cell membrane</keyword>
<name>A0A7W5JZ94_9ACTN</name>
<dbReference type="Pfam" id="PF03994">
    <property type="entry name" value="DUF350"/>
    <property type="match status" value="2"/>
</dbReference>
<accession>A0A7W5JZ94</accession>
<evidence type="ECO:0000256" key="1">
    <source>
        <dbReference type="ARBA" id="ARBA00004651"/>
    </source>
</evidence>
<dbReference type="GO" id="GO:0005886">
    <property type="term" value="C:plasma membrane"/>
    <property type="evidence" value="ECO:0007669"/>
    <property type="project" value="UniProtKB-SubCell"/>
</dbReference>
<feature type="transmembrane region" description="Helical" evidence="7">
    <location>
        <begin position="195"/>
        <end position="213"/>
    </location>
</feature>
<keyword evidence="4 7" id="KW-0812">Transmembrane</keyword>
<dbReference type="Proteomes" id="UP000565572">
    <property type="component" value="Unassembled WGS sequence"/>
</dbReference>
<keyword evidence="6 7" id="KW-0472">Membrane</keyword>
<protein>
    <submittedName>
        <fullName evidence="8">Uncharacterized membrane protein YjfL (UPF0719 family)</fullName>
    </submittedName>
</protein>
<sequence length="290" mass="30950">MLDYLHAIALSWPAAAVSLLLTLAVGAALWATHNALTHFDDRQVLFEQGSVAYLVQRSSLVLAFGIASLPTITRGEDDYPWNVLPLQAAQLAWVFVALLGVRYLVDAILLRERNTEELLDGNVALGVLEAGFYVGFGFVLNGSLTGSAATFGLSLASTVVFGLLGLAVVVGVFWLHELVTPWSVRQLVRGRSLTAGFEAGGVLAAVGIVVREGVAGDFTGWTDGLVAFAATSLFAVAMLYLFRWVTNRLILRSATLNQIQERQLVGASAFSAVLLVVVAITVAAVVRHQL</sequence>
<reference evidence="8 9" key="1">
    <citation type="submission" date="2020-08" db="EMBL/GenBank/DDBJ databases">
        <title>Sequencing the genomes of 1000 actinobacteria strains.</title>
        <authorList>
            <person name="Klenk H.-P."/>
        </authorList>
    </citation>
    <scope>NUCLEOTIDE SEQUENCE [LARGE SCALE GENOMIC DNA]</scope>
    <source>
        <strain evidence="8 9">DSM 11053</strain>
    </source>
</reference>
<dbReference type="AlphaFoldDB" id="A0A7W5JZ94"/>
<feature type="transmembrane region" description="Helical" evidence="7">
    <location>
        <begin position="264"/>
        <end position="286"/>
    </location>
</feature>
<comment type="similarity">
    <text evidence="2">Belongs to the UPF0719 family.</text>
</comment>
<gene>
    <name evidence="8" type="ORF">FHX39_004051</name>
</gene>
<feature type="transmembrane region" description="Helical" evidence="7">
    <location>
        <begin position="92"/>
        <end position="110"/>
    </location>
</feature>
<evidence type="ECO:0000313" key="8">
    <source>
        <dbReference type="EMBL" id="MBB3329054.1"/>
    </source>
</evidence>
<evidence type="ECO:0000256" key="7">
    <source>
        <dbReference type="SAM" id="Phobius"/>
    </source>
</evidence>